<dbReference type="Gene3D" id="3.40.190.10">
    <property type="entry name" value="Periplasmic binding protein-like II"/>
    <property type="match status" value="2"/>
</dbReference>
<sequence length="392" mass="42388">MRQAAPGFSPSTKPGAICKSFSSPIRKPAAPYYGWSCRTACRTSSGQPVSISAQASRIMKKPLFHSLLALAASLSIGATSAQAAPEKLVLADQYGLPYLLLTVAKDQKFIETRARENGIEELTVEWHQVPGGPEIIAALLSGSIDIGAGGLAPLLTLWDRTHGKENVRAIAGLSAAPSLLVTNRADIQSVKDFKPTDRIAVPGVKVSGQARYLQMAAAQAFGEDQWEKLDSQTVSMSHPDATSALLAGKTEIVAHMSSAPFQYEVLARPGFHAVFSSYDVLGQGATSTVAFATEKFRLERPQVYQSFVQALDDASRFIKEQPEAAARIFKTATHSNLSEAAILELIRNPDFSFDTAPAHTQVLAEFLYKVGALKRKPETWQEYFFESTGNGR</sequence>
<evidence type="ECO:0000313" key="2">
    <source>
        <dbReference type="Proteomes" id="UP000245212"/>
    </source>
</evidence>
<dbReference type="PANTHER" id="PTHR30024">
    <property type="entry name" value="ALIPHATIC SULFONATES-BINDING PROTEIN-RELATED"/>
    <property type="match status" value="1"/>
</dbReference>
<dbReference type="Proteomes" id="UP000245212">
    <property type="component" value="Unassembled WGS sequence"/>
</dbReference>
<comment type="caution">
    <text evidence="1">The sequence shown here is derived from an EMBL/GenBank/DDBJ whole genome shotgun (WGS) entry which is preliminary data.</text>
</comment>
<evidence type="ECO:0000313" key="1">
    <source>
        <dbReference type="EMBL" id="PWF22504.1"/>
    </source>
</evidence>
<dbReference type="Pfam" id="PF13379">
    <property type="entry name" value="NMT1_2"/>
    <property type="match status" value="1"/>
</dbReference>
<dbReference type="AlphaFoldDB" id="A0A2V1JYF1"/>
<keyword evidence="2" id="KW-1185">Reference proteome</keyword>
<proteinExistence type="predicted"/>
<name>A0A2V1JYF1_9BURK</name>
<protein>
    <submittedName>
        <fullName evidence="1">Nitrate ABC transporter substrate-binding protein</fullName>
    </submittedName>
</protein>
<dbReference type="EMBL" id="QETA01000004">
    <property type="protein sequence ID" value="PWF22504.1"/>
    <property type="molecule type" value="Genomic_DNA"/>
</dbReference>
<dbReference type="SUPFAM" id="SSF53850">
    <property type="entry name" value="Periplasmic binding protein-like II"/>
    <property type="match status" value="1"/>
</dbReference>
<reference evidence="2" key="1">
    <citation type="submission" date="2018-05" db="EMBL/GenBank/DDBJ databases">
        <authorList>
            <person name="Li Y."/>
        </authorList>
    </citation>
    <scope>NUCLEOTIDE SEQUENCE [LARGE SCALE GENOMIC DNA]</scope>
    <source>
        <strain evidence="2">3d-2-2</strain>
    </source>
</reference>
<accession>A0A2V1JYF1</accession>
<organism evidence="1 2">
    <name type="scientific">Corticimicrobacter populi</name>
    <dbReference type="NCBI Taxonomy" id="2175229"/>
    <lineage>
        <taxon>Bacteria</taxon>
        <taxon>Pseudomonadati</taxon>
        <taxon>Pseudomonadota</taxon>
        <taxon>Betaproteobacteria</taxon>
        <taxon>Burkholderiales</taxon>
        <taxon>Alcaligenaceae</taxon>
        <taxon>Corticimicrobacter</taxon>
    </lineage>
</organism>
<dbReference type="PANTHER" id="PTHR30024:SF2">
    <property type="entry name" value="ABC TRANSPORTER SUBSTRATE-BINDING PROTEIN"/>
    <property type="match status" value="1"/>
</dbReference>
<gene>
    <name evidence="1" type="ORF">DD235_10425</name>
</gene>